<evidence type="ECO:0000256" key="1">
    <source>
        <dbReference type="ARBA" id="ARBA00009375"/>
    </source>
</evidence>
<comment type="caution">
    <text evidence="5">The sequence shown here is derived from an EMBL/GenBank/DDBJ whole genome shotgun (WGS) entry which is preliminary data.</text>
</comment>
<evidence type="ECO:0000313" key="5">
    <source>
        <dbReference type="EMBL" id="GAF85302.1"/>
    </source>
</evidence>
<name>X0TAT4_9ZZZZ</name>
<keyword evidence="3" id="KW-0413">Isomerase</keyword>
<dbReference type="PANTHER" id="PTHR11142">
    <property type="entry name" value="PSEUDOURIDYLATE SYNTHASE"/>
    <property type="match status" value="1"/>
</dbReference>
<dbReference type="HAMAP" id="MF_00171">
    <property type="entry name" value="TruA"/>
    <property type="match status" value="1"/>
</dbReference>
<evidence type="ECO:0000256" key="3">
    <source>
        <dbReference type="ARBA" id="ARBA00023235"/>
    </source>
</evidence>
<evidence type="ECO:0000259" key="4">
    <source>
        <dbReference type="Pfam" id="PF01416"/>
    </source>
</evidence>
<proteinExistence type="inferred from homology"/>
<protein>
    <recommendedName>
        <fullName evidence="4">Pseudouridine synthase I TruA alpha/beta domain-containing protein</fullName>
    </recommendedName>
</protein>
<dbReference type="Gene3D" id="3.30.70.660">
    <property type="entry name" value="Pseudouridine synthase I, catalytic domain, C-terminal subdomain"/>
    <property type="match status" value="1"/>
</dbReference>
<dbReference type="InterPro" id="IPR020103">
    <property type="entry name" value="PsdUridine_synth_cat_dom_sf"/>
</dbReference>
<evidence type="ECO:0000256" key="2">
    <source>
        <dbReference type="ARBA" id="ARBA00022694"/>
    </source>
</evidence>
<comment type="similarity">
    <text evidence="1">Belongs to the tRNA pseudouridine synthase TruA family.</text>
</comment>
<dbReference type="PIRSF" id="PIRSF001430">
    <property type="entry name" value="tRNA_psdUrid_synth"/>
    <property type="match status" value="1"/>
</dbReference>
<dbReference type="Pfam" id="PF01416">
    <property type="entry name" value="PseudoU_synth_1"/>
    <property type="match status" value="2"/>
</dbReference>
<sequence>MQRLKAVIEFDGTDFSGWQVQKNRRTVQGVFEDTLAQRFGQKIKVIGAGRTDTGVHATGQAAHFDCPVNENADNVTRSLNSMLPGDVSLRFLEKVSRDFHARFDAVGRSYRYDICLVRSALRRRYCWEYPGALNAARMRTALTDLLGTHNFKPFAKLNTKKNNYSCTIFETALHKRNESITVGIRADRFLHGMVRAIVGLLVDVGRGAKDVTVFGTVLSTGDRSLVSGLAPANGLFLEHVHYYNV</sequence>
<dbReference type="NCBIfam" id="TIGR00071">
    <property type="entry name" value="hisT_truA"/>
    <property type="match status" value="1"/>
</dbReference>
<dbReference type="Gene3D" id="3.30.70.580">
    <property type="entry name" value="Pseudouridine synthase I, catalytic domain, N-terminal subdomain"/>
    <property type="match status" value="1"/>
</dbReference>
<dbReference type="FunFam" id="3.30.70.580:FF:000001">
    <property type="entry name" value="tRNA pseudouridine synthase A"/>
    <property type="match status" value="1"/>
</dbReference>
<dbReference type="InterPro" id="IPR001406">
    <property type="entry name" value="PsdUridine_synth_TruA"/>
</dbReference>
<dbReference type="PANTHER" id="PTHR11142:SF0">
    <property type="entry name" value="TRNA PSEUDOURIDINE SYNTHASE-LIKE 1"/>
    <property type="match status" value="1"/>
</dbReference>
<feature type="domain" description="Pseudouridine synthase I TruA alpha/beta" evidence="4">
    <location>
        <begin position="142"/>
        <end position="242"/>
    </location>
</feature>
<dbReference type="GO" id="GO:0031119">
    <property type="term" value="P:tRNA pseudouridine synthesis"/>
    <property type="evidence" value="ECO:0007669"/>
    <property type="project" value="TreeGrafter"/>
</dbReference>
<keyword evidence="2" id="KW-0819">tRNA processing</keyword>
<dbReference type="AlphaFoldDB" id="X0TAT4"/>
<dbReference type="EMBL" id="BARS01003687">
    <property type="protein sequence ID" value="GAF85302.1"/>
    <property type="molecule type" value="Genomic_DNA"/>
</dbReference>
<dbReference type="SUPFAM" id="SSF55120">
    <property type="entry name" value="Pseudouridine synthase"/>
    <property type="match status" value="1"/>
</dbReference>
<organism evidence="5">
    <name type="scientific">marine sediment metagenome</name>
    <dbReference type="NCBI Taxonomy" id="412755"/>
    <lineage>
        <taxon>unclassified sequences</taxon>
        <taxon>metagenomes</taxon>
        <taxon>ecological metagenomes</taxon>
    </lineage>
</organism>
<dbReference type="GO" id="GO:0009982">
    <property type="term" value="F:pseudouridine synthase activity"/>
    <property type="evidence" value="ECO:0007669"/>
    <property type="project" value="InterPro"/>
</dbReference>
<dbReference type="GO" id="GO:0003723">
    <property type="term" value="F:RNA binding"/>
    <property type="evidence" value="ECO:0007669"/>
    <property type="project" value="InterPro"/>
</dbReference>
<dbReference type="CDD" id="cd02570">
    <property type="entry name" value="PseudoU_synth_EcTruA"/>
    <property type="match status" value="1"/>
</dbReference>
<dbReference type="InterPro" id="IPR020097">
    <property type="entry name" value="PsdUridine_synth_TruA_a/b_dom"/>
</dbReference>
<dbReference type="InterPro" id="IPR020094">
    <property type="entry name" value="TruA/RsuA/RluB/E/F_N"/>
</dbReference>
<reference evidence="5" key="1">
    <citation type="journal article" date="2014" name="Front. Microbiol.">
        <title>High frequency of phylogenetically diverse reductive dehalogenase-homologous genes in deep subseafloor sedimentary metagenomes.</title>
        <authorList>
            <person name="Kawai M."/>
            <person name="Futagami T."/>
            <person name="Toyoda A."/>
            <person name="Takaki Y."/>
            <person name="Nishi S."/>
            <person name="Hori S."/>
            <person name="Arai W."/>
            <person name="Tsubouchi T."/>
            <person name="Morono Y."/>
            <person name="Uchiyama I."/>
            <person name="Ito T."/>
            <person name="Fujiyama A."/>
            <person name="Inagaki F."/>
            <person name="Takami H."/>
        </authorList>
    </citation>
    <scope>NUCLEOTIDE SEQUENCE</scope>
    <source>
        <strain evidence="5">Expedition CK06-06</strain>
    </source>
</reference>
<feature type="domain" description="Pseudouridine synthase I TruA alpha/beta" evidence="4">
    <location>
        <begin position="6"/>
        <end position="104"/>
    </location>
</feature>
<dbReference type="InterPro" id="IPR020095">
    <property type="entry name" value="PsdUridine_synth_TruA_C"/>
</dbReference>
<gene>
    <name evidence="5" type="ORF">S01H1_07148</name>
</gene>
<accession>X0TAT4</accession>